<protein>
    <submittedName>
        <fullName evidence="2">Uncharacterized protein</fullName>
    </submittedName>
</protein>
<sequence>MSELYAYFRGNSFHVRDLDGHHWTVRQGRATGKGTRIPSDGSRIDPAEEHAKREGALSLKNEVVPRKTGSGTHGRFGTSSGWVPPWIRGPAHGIANVLLQEGSWAWYTGWGDVKRPPAKEVKHGYRPKRGHKAAMDAATLKECGQALSATQYARLRSSGLSITSGHAYIAYEWCHLVAHGMGGSDSPDNIVAATAFQNTEQLILECVLYGYRMEGLEVEVQAKLARGWEHLGESIWYRVKLDDQTIYTRTMDCRRATRPDFKEYGAVAREMRRYINTALEKAYPADQMRMDAWELVQSQSPDEVDESAGLWQSLTGG</sequence>
<name>A0A4U1HPP7_9BURK</name>
<dbReference type="OrthoDB" id="6064549at2"/>
<comment type="caution">
    <text evidence="2">The sequence shown here is derived from an EMBL/GenBank/DDBJ whole genome shotgun (WGS) entry which is preliminary data.</text>
</comment>
<accession>A0A4U1HPP7</accession>
<proteinExistence type="predicted"/>
<dbReference type="AlphaFoldDB" id="A0A4U1HPP7"/>
<dbReference type="RefSeq" id="WP_136898317.1">
    <property type="nucleotide sequence ID" value="NZ_SWJE01000018.1"/>
</dbReference>
<evidence type="ECO:0000313" key="3">
    <source>
        <dbReference type="Proteomes" id="UP000305539"/>
    </source>
</evidence>
<evidence type="ECO:0000313" key="2">
    <source>
        <dbReference type="EMBL" id="TKC81444.1"/>
    </source>
</evidence>
<feature type="region of interest" description="Disordered" evidence="1">
    <location>
        <begin position="30"/>
        <end position="52"/>
    </location>
</feature>
<keyword evidence="3" id="KW-1185">Reference proteome</keyword>
<feature type="compositionally biased region" description="Basic and acidic residues" evidence="1">
    <location>
        <begin position="42"/>
        <end position="52"/>
    </location>
</feature>
<gene>
    <name evidence="2" type="ORF">FAZ69_27840</name>
</gene>
<dbReference type="Gene3D" id="3.40.570.10">
    <property type="entry name" value="Extracellular Endonuclease, subunit A"/>
    <property type="match status" value="1"/>
</dbReference>
<dbReference type="InterPro" id="IPR044929">
    <property type="entry name" value="DNA/RNA_non-sp_Endonuclease_sf"/>
</dbReference>
<dbReference type="Proteomes" id="UP000305539">
    <property type="component" value="Unassembled WGS sequence"/>
</dbReference>
<dbReference type="EMBL" id="SWJE01000018">
    <property type="protein sequence ID" value="TKC81444.1"/>
    <property type="molecule type" value="Genomic_DNA"/>
</dbReference>
<evidence type="ECO:0000256" key="1">
    <source>
        <dbReference type="SAM" id="MobiDB-lite"/>
    </source>
</evidence>
<organism evidence="2 3">
    <name type="scientific">Trinickia terrae</name>
    <dbReference type="NCBI Taxonomy" id="2571161"/>
    <lineage>
        <taxon>Bacteria</taxon>
        <taxon>Pseudomonadati</taxon>
        <taxon>Pseudomonadota</taxon>
        <taxon>Betaproteobacteria</taxon>
        <taxon>Burkholderiales</taxon>
        <taxon>Burkholderiaceae</taxon>
        <taxon>Trinickia</taxon>
    </lineage>
</organism>
<reference evidence="2 3" key="1">
    <citation type="submission" date="2019-04" db="EMBL/GenBank/DDBJ databases">
        <title>Trinickia sp. 7GSK02, isolated from subtropical forest soil.</title>
        <authorList>
            <person name="Gao Z.-H."/>
            <person name="Qiu L.-H."/>
        </authorList>
    </citation>
    <scope>NUCLEOTIDE SEQUENCE [LARGE SCALE GENOMIC DNA]</scope>
    <source>
        <strain evidence="2 3">7GSK02</strain>
    </source>
</reference>